<sequence length="430" mass="45932">MTNSLKVAIAGLGTVGVGVVKILESHKDLIAARCGRPIEIVAVSASNRARDRGVDISGYQWFDNALDFAEQDNIDLVVELIGGSDGIAKELAQQSLEAGKSFVTANKALIAHHGASLATTAQEAGVALRYEAAVAGGIPIIKAVGEGLAANKMNLIYGILNGTCNYILTQMESTGQGFGDVLAEAQRLGYAEADPTFDVDGIDTAHKLAILSSVAFGTETDFNSIYVEGIRRIEAVDIEYAREIGYRIKLLGLARLGSNGLEQRVHPAMVKLEEPIAQVEDAFNAVVAEGDFIDRTFYQGRGAGEGPTASAVVADIIDIARGHMDAPFFVPASELVKAEPVPMDDHEGAFYIRLHVQERPGVIADITSVLKDRNVSLDVMLQKGHELDGSVYVILVTHVTRENIIMGALQEIAGLSSVQDEPLTIRIENL</sequence>
<evidence type="ECO:0000256" key="7">
    <source>
        <dbReference type="ARBA" id="ARBA00022697"/>
    </source>
</evidence>
<dbReference type="InterPro" id="IPR001342">
    <property type="entry name" value="HDH_cat"/>
</dbReference>
<dbReference type="PROSITE" id="PS01042">
    <property type="entry name" value="HOMOSER_DHGENASE"/>
    <property type="match status" value="1"/>
</dbReference>
<dbReference type="Gene3D" id="3.30.360.10">
    <property type="entry name" value="Dihydrodipicolinate Reductase, domain 2"/>
    <property type="match status" value="1"/>
</dbReference>
<dbReference type="Pfam" id="PF00742">
    <property type="entry name" value="Homoserine_dh"/>
    <property type="match status" value="1"/>
</dbReference>
<dbReference type="InterPro" id="IPR016204">
    <property type="entry name" value="HDH"/>
</dbReference>
<dbReference type="PIRSF" id="PIRSF000098">
    <property type="entry name" value="Homoser_dehydrog"/>
    <property type="match status" value="1"/>
</dbReference>
<dbReference type="AlphaFoldDB" id="A0A501PRA1"/>
<evidence type="ECO:0000256" key="9">
    <source>
        <dbReference type="ARBA" id="ARBA00023002"/>
    </source>
</evidence>
<dbReference type="UniPathway" id="UPA00050">
    <property type="reaction ID" value="UER00063"/>
</dbReference>
<keyword evidence="9" id="KW-0560">Oxidoreductase</keyword>
<keyword evidence="10" id="KW-0486">Methionine biosynthesis</keyword>
<keyword evidence="6" id="KW-0028">Amino-acid biosynthesis</keyword>
<dbReference type="EC" id="1.1.1.3" evidence="4"/>
<comment type="pathway">
    <text evidence="2">Amino-acid biosynthesis; L-methionine biosynthesis via de novo pathway; L-homoserine from L-aspartate: step 3/3.</text>
</comment>
<dbReference type="Pfam" id="PF03447">
    <property type="entry name" value="NAD_binding_3"/>
    <property type="match status" value="1"/>
</dbReference>
<feature type="binding site" evidence="12">
    <location>
        <position position="107"/>
    </location>
    <ligand>
        <name>NADPH</name>
        <dbReference type="ChEBI" id="CHEBI:57783"/>
    </ligand>
</feature>
<dbReference type="SUPFAM" id="SSF55347">
    <property type="entry name" value="Glyceraldehyde-3-phosphate dehydrogenase-like, C-terminal domain"/>
    <property type="match status" value="1"/>
</dbReference>
<comment type="similarity">
    <text evidence="3 13">Belongs to the homoserine dehydrogenase family.</text>
</comment>
<name>A0A501PRA1_9PROT</name>
<evidence type="ECO:0000256" key="5">
    <source>
        <dbReference type="ARBA" id="ARBA00013376"/>
    </source>
</evidence>
<dbReference type="InterPro" id="IPR005106">
    <property type="entry name" value="Asp/hSer_DH_NAD-bd"/>
</dbReference>
<evidence type="ECO:0000256" key="12">
    <source>
        <dbReference type="PIRSR" id="PIRSR000098-2"/>
    </source>
</evidence>
<dbReference type="PROSITE" id="PS51671">
    <property type="entry name" value="ACT"/>
    <property type="match status" value="1"/>
</dbReference>
<evidence type="ECO:0000256" key="1">
    <source>
        <dbReference type="ARBA" id="ARBA00005056"/>
    </source>
</evidence>
<dbReference type="InterPro" id="IPR045865">
    <property type="entry name" value="ACT-like_dom_sf"/>
</dbReference>
<organism evidence="15 16">
    <name type="scientific">Emcibacter nanhaiensis</name>
    <dbReference type="NCBI Taxonomy" id="1505037"/>
    <lineage>
        <taxon>Bacteria</taxon>
        <taxon>Pseudomonadati</taxon>
        <taxon>Pseudomonadota</taxon>
        <taxon>Alphaproteobacteria</taxon>
        <taxon>Emcibacterales</taxon>
        <taxon>Emcibacteraceae</taxon>
        <taxon>Emcibacter</taxon>
    </lineage>
</organism>
<dbReference type="EMBL" id="VFIY01000004">
    <property type="protein sequence ID" value="TPD62775.1"/>
    <property type="molecule type" value="Genomic_DNA"/>
</dbReference>
<evidence type="ECO:0000313" key="15">
    <source>
        <dbReference type="EMBL" id="TPD62775.1"/>
    </source>
</evidence>
<accession>A0A501PRA1</accession>
<keyword evidence="8 12" id="KW-0521">NADP</keyword>
<dbReference type="Proteomes" id="UP000319148">
    <property type="component" value="Unassembled WGS sequence"/>
</dbReference>
<dbReference type="PANTHER" id="PTHR43331:SF1">
    <property type="entry name" value="HOMOSERINE DEHYDROGENASE"/>
    <property type="match status" value="1"/>
</dbReference>
<evidence type="ECO:0000259" key="14">
    <source>
        <dbReference type="PROSITE" id="PS51671"/>
    </source>
</evidence>
<dbReference type="NCBIfam" id="NF004976">
    <property type="entry name" value="PRK06349.1"/>
    <property type="match status" value="1"/>
</dbReference>
<protein>
    <recommendedName>
        <fullName evidence="5">Homoserine dehydrogenase</fullName>
        <ecNumber evidence="4">1.1.1.3</ecNumber>
    </recommendedName>
</protein>
<dbReference type="GO" id="GO:0004412">
    <property type="term" value="F:homoserine dehydrogenase activity"/>
    <property type="evidence" value="ECO:0007669"/>
    <property type="project" value="UniProtKB-EC"/>
</dbReference>
<dbReference type="SUPFAM" id="SSF51735">
    <property type="entry name" value="NAD(P)-binding Rossmann-fold domains"/>
    <property type="match status" value="1"/>
</dbReference>
<evidence type="ECO:0000256" key="2">
    <source>
        <dbReference type="ARBA" id="ARBA00005062"/>
    </source>
</evidence>
<dbReference type="GO" id="GO:0009088">
    <property type="term" value="P:threonine biosynthetic process"/>
    <property type="evidence" value="ECO:0007669"/>
    <property type="project" value="UniProtKB-UniPathway"/>
</dbReference>
<gene>
    <name evidence="15" type="ORF">FIV46_01470</name>
</gene>
<dbReference type="PANTHER" id="PTHR43331">
    <property type="entry name" value="HOMOSERINE DEHYDROGENASE"/>
    <property type="match status" value="1"/>
</dbReference>
<dbReference type="Pfam" id="PF01842">
    <property type="entry name" value="ACT"/>
    <property type="match status" value="1"/>
</dbReference>
<feature type="domain" description="ACT" evidence="14">
    <location>
        <begin position="351"/>
        <end position="423"/>
    </location>
</feature>
<comment type="pathway">
    <text evidence="1">Amino-acid biosynthesis; L-threonine biosynthesis; L-threonine from L-aspartate: step 3/5.</text>
</comment>
<keyword evidence="16" id="KW-1185">Reference proteome</keyword>
<dbReference type="FunFam" id="3.30.360.10:FF:000005">
    <property type="entry name" value="Homoserine dehydrogenase"/>
    <property type="match status" value="1"/>
</dbReference>
<evidence type="ECO:0000256" key="4">
    <source>
        <dbReference type="ARBA" id="ARBA00013213"/>
    </source>
</evidence>
<evidence type="ECO:0000313" key="16">
    <source>
        <dbReference type="Proteomes" id="UP000319148"/>
    </source>
</evidence>
<evidence type="ECO:0000256" key="8">
    <source>
        <dbReference type="ARBA" id="ARBA00022857"/>
    </source>
</evidence>
<dbReference type="CDD" id="cd04881">
    <property type="entry name" value="ACT_HSDH-Hom"/>
    <property type="match status" value="1"/>
</dbReference>
<evidence type="ECO:0000256" key="11">
    <source>
        <dbReference type="PIRSR" id="PIRSR000098-1"/>
    </source>
</evidence>
<dbReference type="InterPro" id="IPR019811">
    <property type="entry name" value="HDH_CS"/>
</dbReference>
<dbReference type="GO" id="GO:0050661">
    <property type="term" value="F:NADP binding"/>
    <property type="evidence" value="ECO:0007669"/>
    <property type="project" value="InterPro"/>
</dbReference>
<dbReference type="SUPFAM" id="SSF55021">
    <property type="entry name" value="ACT-like"/>
    <property type="match status" value="1"/>
</dbReference>
<evidence type="ECO:0000256" key="3">
    <source>
        <dbReference type="ARBA" id="ARBA00006753"/>
    </source>
</evidence>
<feature type="active site" description="Proton donor" evidence="11">
    <location>
        <position position="207"/>
    </location>
</feature>
<reference evidence="16" key="1">
    <citation type="submission" date="2019-06" db="EMBL/GenBank/DDBJ databases">
        <title>The complete genome of Emcibacter congregatus ZYLT.</title>
        <authorList>
            <person name="Zhao Z."/>
        </authorList>
    </citation>
    <scope>NUCLEOTIDE SEQUENCE [LARGE SCALE GENOMIC DNA]</scope>
    <source>
        <strain evidence="16">MCCC 1A06723</strain>
    </source>
</reference>
<dbReference type="InterPro" id="IPR036291">
    <property type="entry name" value="NAD(P)-bd_dom_sf"/>
</dbReference>
<keyword evidence="7" id="KW-0791">Threonine biosynthesis</keyword>
<comment type="caution">
    <text evidence="15">The sequence shown here is derived from an EMBL/GenBank/DDBJ whole genome shotgun (WGS) entry which is preliminary data.</text>
</comment>
<dbReference type="InterPro" id="IPR002912">
    <property type="entry name" value="ACT_dom"/>
</dbReference>
<evidence type="ECO:0000256" key="13">
    <source>
        <dbReference type="RuleBase" id="RU004171"/>
    </source>
</evidence>
<feature type="binding site" evidence="12">
    <location>
        <position position="192"/>
    </location>
    <ligand>
        <name>L-homoserine</name>
        <dbReference type="ChEBI" id="CHEBI:57476"/>
    </ligand>
</feature>
<dbReference type="RefSeq" id="WP_139938025.1">
    <property type="nucleotide sequence ID" value="NZ_JBHSYP010000022.1"/>
</dbReference>
<dbReference type="Gene3D" id="3.30.70.260">
    <property type="match status" value="1"/>
</dbReference>
<dbReference type="OrthoDB" id="9808167at2"/>
<dbReference type="UniPathway" id="UPA00051">
    <property type="reaction ID" value="UER00465"/>
</dbReference>
<evidence type="ECO:0000256" key="6">
    <source>
        <dbReference type="ARBA" id="ARBA00022605"/>
    </source>
</evidence>
<dbReference type="GO" id="GO:0009086">
    <property type="term" value="P:methionine biosynthetic process"/>
    <property type="evidence" value="ECO:0007669"/>
    <property type="project" value="UniProtKB-KW"/>
</dbReference>
<dbReference type="Gene3D" id="3.40.50.720">
    <property type="entry name" value="NAD(P)-binding Rossmann-like Domain"/>
    <property type="match status" value="1"/>
</dbReference>
<evidence type="ECO:0000256" key="10">
    <source>
        <dbReference type="ARBA" id="ARBA00023167"/>
    </source>
</evidence>
<proteinExistence type="inferred from homology"/>